<dbReference type="InterPro" id="IPR050306">
    <property type="entry name" value="PfkB_Carbo_kinase"/>
</dbReference>
<dbReference type="PANTHER" id="PTHR43085:SF57">
    <property type="entry name" value="CARBOHYDRATE KINASE PFKB DOMAIN-CONTAINING PROTEIN"/>
    <property type="match status" value="1"/>
</dbReference>
<feature type="domain" description="Carbohydrate kinase PfkB" evidence="4">
    <location>
        <begin position="27"/>
        <end position="290"/>
    </location>
</feature>
<protein>
    <submittedName>
        <fullName evidence="5">Fructokinase</fullName>
        <ecNumber evidence="5">2.7.1.4</ecNumber>
    </submittedName>
</protein>
<keyword evidence="3 5" id="KW-0418">Kinase</keyword>
<organism evidence="5 6">
    <name type="scientific">Roseateles oligotrophus</name>
    <dbReference type="NCBI Taxonomy" id="1769250"/>
    <lineage>
        <taxon>Bacteria</taxon>
        <taxon>Pseudomonadati</taxon>
        <taxon>Pseudomonadota</taxon>
        <taxon>Betaproteobacteria</taxon>
        <taxon>Burkholderiales</taxon>
        <taxon>Sphaerotilaceae</taxon>
        <taxon>Roseateles</taxon>
    </lineage>
</organism>
<reference evidence="5 6" key="1">
    <citation type="submission" date="2020-08" db="EMBL/GenBank/DDBJ databases">
        <title>Functional genomics of gut bacteria from endangered species of beetles.</title>
        <authorList>
            <person name="Carlos-Shanley C."/>
        </authorList>
    </citation>
    <scope>NUCLEOTIDE SEQUENCE [LARGE SCALE GENOMIC DNA]</scope>
    <source>
        <strain evidence="5 6">S00239</strain>
    </source>
</reference>
<dbReference type="Proteomes" id="UP000562027">
    <property type="component" value="Unassembled WGS sequence"/>
</dbReference>
<evidence type="ECO:0000313" key="6">
    <source>
        <dbReference type="Proteomes" id="UP000562027"/>
    </source>
</evidence>
<comment type="caution">
    <text evidence="5">The sequence shown here is derived from an EMBL/GenBank/DDBJ whole genome shotgun (WGS) entry which is preliminary data.</text>
</comment>
<evidence type="ECO:0000256" key="2">
    <source>
        <dbReference type="ARBA" id="ARBA00022679"/>
    </source>
</evidence>
<name>A0A840L088_9BURK</name>
<dbReference type="Gene3D" id="3.40.1190.20">
    <property type="match status" value="1"/>
</dbReference>
<dbReference type="InterPro" id="IPR029056">
    <property type="entry name" value="Ribokinase-like"/>
</dbReference>
<evidence type="ECO:0000259" key="4">
    <source>
        <dbReference type="Pfam" id="PF00294"/>
    </source>
</evidence>
<dbReference type="EC" id="2.7.1.4" evidence="5"/>
<dbReference type="PANTHER" id="PTHR43085">
    <property type="entry name" value="HEXOKINASE FAMILY MEMBER"/>
    <property type="match status" value="1"/>
</dbReference>
<dbReference type="AlphaFoldDB" id="A0A840L088"/>
<dbReference type="GO" id="GO:0008865">
    <property type="term" value="F:fructokinase activity"/>
    <property type="evidence" value="ECO:0007669"/>
    <property type="project" value="UniProtKB-EC"/>
</dbReference>
<dbReference type="InterPro" id="IPR011611">
    <property type="entry name" value="PfkB_dom"/>
</dbReference>
<comment type="similarity">
    <text evidence="1">Belongs to the carbohydrate kinase PfkB family.</text>
</comment>
<dbReference type="Pfam" id="PF00294">
    <property type="entry name" value="PfkB"/>
    <property type="match status" value="1"/>
</dbReference>
<dbReference type="RefSeq" id="WP_184295532.1">
    <property type="nucleotide sequence ID" value="NZ_JACHLP010000001.1"/>
</dbReference>
<evidence type="ECO:0000256" key="1">
    <source>
        <dbReference type="ARBA" id="ARBA00010688"/>
    </source>
</evidence>
<sequence length="309" mass="32338">MSPVHQEPAGVMLVGEALVDEFHDGPVAGGAPFNVARSLAALGGRAITLVSRLGADDAAGRLILQSLRRFGLDETGLQVDDELPSGRVTVTEQAGADHAFTIHGPSAWDALALAPALARLEALRPRFFYFGSLAQRAEPARATVQALAERAGELGAVRYLDLNLREGSSSPELAEQSLRRADWLKVNEQELSQLFSWFGAPAVQNLMARFDLQGLILTRGSAGYVLFNAQGQVEGEGEGQVLPALVDTVGAGDAFSAMLLAALLAGQPIAAALALANRYAAAICGVRGPIPADDGFFTPWGVASGALSR</sequence>
<evidence type="ECO:0000313" key="5">
    <source>
        <dbReference type="EMBL" id="MBB4841834.1"/>
    </source>
</evidence>
<keyword evidence="6" id="KW-1185">Reference proteome</keyword>
<keyword evidence="2 5" id="KW-0808">Transferase</keyword>
<gene>
    <name evidence="5" type="ORF">HNP55_000329</name>
</gene>
<accession>A0A840L088</accession>
<dbReference type="EMBL" id="JACHLP010000001">
    <property type="protein sequence ID" value="MBB4841834.1"/>
    <property type="molecule type" value="Genomic_DNA"/>
</dbReference>
<dbReference type="SUPFAM" id="SSF53613">
    <property type="entry name" value="Ribokinase-like"/>
    <property type="match status" value="1"/>
</dbReference>
<evidence type="ECO:0000256" key="3">
    <source>
        <dbReference type="ARBA" id="ARBA00022777"/>
    </source>
</evidence>
<proteinExistence type="inferred from homology"/>